<feature type="binding site" evidence="10">
    <location>
        <position position="314"/>
    </location>
    <ligand>
        <name>ATP</name>
        <dbReference type="ChEBI" id="CHEBI:30616"/>
    </ligand>
</feature>
<feature type="binding site" evidence="10">
    <location>
        <begin position="433"/>
        <end position="434"/>
    </location>
    <ligand>
        <name>ATP</name>
        <dbReference type="ChEBI" id="CHEBI:30616"/>
    </ligand>
</feature>
<dbReference type="NCBIfam" id="NF006821">
    <property type="entry name" value="PRK09344.1-3"/>
    <property type="match status" value="1"/>
</dbReference>
<dbReference type="InterPro" id="IPR008210">
    <property type="entry name" value="PEP_carboxykinase_N"/>
</dbReference>
<feature type="binding site" evidence="10">
    <location>
        <position position="314"/>
    </location>
    <ligand>
        <name>substrate</name>
    </ligand>
</feature>
<dbReference type="PANTHER" id="PTHR30031:SF0">
    <property type="entry name" value="PHOSPHOENOLPYRUVATE CARBOXYKINASE (ATP)"/>
    <property type="match status" value="1"/>
</dbReference>
<dbReference type="HAMAP" id="MF_00453">
    <property type="entry name" value="PEPCK_ATP"/>
    <property type="match status" value="1"/>
</dbReference>
<reference evidence="11 12" key="1">
    <citation type="journal article" date="2016" name="Nat. Commun.">
        <title>Thousands of microbial genomes shed light on interconnected biogeochemical processes in an aquifer system.</title>
        <authorList>
            <person name="Anantharaman K."/>
            <person name="Brown C.T."/>
            <person name="Hug L.A."/>
            <person name="Sharon I."/>
            <person name="Castelle C.J."/>
            <person name="Probst A.J."/>
            <person name="Thomas B.C."/>
            <person name="Singh A."/>
            <person name="Wilkins M.J."/>
            <person name="Karaoz U."/>
            <person name="Brodie E.L."/>
            <person name="Williams K.H."/>
            <person name="Hubbard S.S."/>
            <person name="Banfield J.F."/>
        </authorList>
    </citation>
    <scope>NUCLEOTIDE SEQUENCE [LARGE SCALE GENOMIC DNA]</scope>
</reference>
<keyword evidence="10" id="KW-0464">Manganese</keyword>
<dbReference type="GO" id="GO:0046872">
    <property type="term" value="F:metal ion binding"/>
    <property type="evidence" value="ECO:0007669"/>
    <property type="project" value="UniProtKB-KW"/>
</dbReference>
<feature type="binding site" evidence="10">
    <location>
        <position position="213"/>
    </location>
    <ligand>
        <name>Mn(2+)</name>
        <dbReference type="ChEBI" id="CHEBI:29035"/>
    </ligand>
</feature>
<dbReference type="PIRSF" id="PIRSF006294">
    <property type="entry name" value="PEP_crbxkin"/>
    <property type="match status" value="1"/>
</dbReference>
<dbReference type="STRING" id="1802074.A3J15_03750"/>
<name>A0A1F7JJG8_9BACT</name>
<dbReference type="GO" id="GO:0016301">
    <property type="term" value="F:kinase activity"/>
    <property type="evidence" value="ECO:0007669"/>
    <property type="project" value="UniProtKB-KW"/>
</dbReference>
<dbReference type="NCBIfam" id="NF006820">
    <property type="entry name" value="PRK09344.1-2"/>
    <property type="match status" value="1"/>
</dbReference>
<dbReference type="NCBIfam" id="TIGR00224">
    <property type="entry name" value="pckA"/>
    <property type="match status" value="1"/>
</dbReference>
<evidence type="ECO:0000256" key="3">
    <source>
        <dbReference type="ARBA" id="ARBA00012363"/>
    </source>
</evidence>
<keyword evidence="11" id="KW-0670">Pyruvate</keyword>
<dbReference type="InterPro" id="IPR013035">
    <property type="entry name" value="PEP_carboxykinase_C"/>
</dbReference>
<feature type="binding site" evidence="10">
    <location>
        <position position="439"/>
    </location>
    <ligand>
        <name>ATP</name>
        <dbReference type="ChEBI" id="CHEBI:30616"/>
    </ligand>
</feature>
<feature type="binding site" evidence="10">
    <location>
        <position position="194"/>
    </location>
    <ligand>
        <name>substrate</name>
    </ligand>
</feature>
<keyword evidence="7 10" id="KW-0067">ATP-binding</keyword>
<feature type="binding site" evidence="10">
    <location>
        <position position="213"/>
    </location>
    <ligand>
        <name>ATP</name>
        <dbReference type="ChEBI" id="CHEBI:30616"/>
    </ligand>
</feature>
<evidence type="ECO:0000256" key="5">
    <source>
        <dbReference type="ARBA" id="ARBA00022741"/>
    </source>
</evidence>
<comment type="similarity">
    <text evidence="2 10">Belongs to the phosphoenolpyruvate carboxykinase (ATP) family.</text>
</comment>
<keyword evidence="8 10" id="KW-0456">Lyase</keyword>
<comment type="pathway">
    <text evidence="1 10">Carbohydrate biosynthesis; gluconeogenesis.</text>
</comment>
<feature type="binding site" evidence="10">
    <location>
        <position position="278"/>
    </location>
    <ligand>
        <name>ATP</name>
        <dbReference type="ChEBI" id="CHEBI:30616"/>
    </ligand>
</feature>
<evidence type="ECO:0000256" key="9">
    <source>
        <dbReference type="ARBA" id="ARBA00047371"/>
    </source>
</evidence>
<evidence type="ECO:0000256" key="7">
    <source>
        <dbReference type="ARBA" id="ARBA00022840"/>
    </source>
</evidence>
<dbReference type="EC" id="4.1.1.49" evidence="3 10"/>
<accession>A0A1F7JJG8</accession>
<feature type="binding site" evidence="10">
    <location>
        <begin position="229"/>
        <end position="237"/>
    </location>
    <ligand>
        <name>ATP</name>
        <dbReference type="ChEBI" id="CHEBI:30616"/>
    </ligand>
</feature>
<keyword evidence="10" id="KW-0963">Cytoplasm</keyword>
<feature type="binding site" evidence="10">
    <location>
        <position position="250"/>
    </location>
    <ligand>
        <name>Mn(2+)</name>
        <dbReference type="ChEBI" id="CHEBI:29035"/>
    </ligand>
</feature>
<comment type="function">
    <text evidence="10">Involved in the gluconeogenesis. Catalyzes the conversion of oxaloacetate (OAA) to phosphoenolpyruvate (PEP) through direct phosphoryl transfer between the nucleoside triphosphate and OAA.</text>
</comment>
<protein>
    <recommendedName>
        <fullName evidence="3 10">Phosphoenolpyruvate carboxykinase (ATP)</fullName>
        <shortName evidence="10">PCK</shortName>
        <shortName evidence="10">PEP carboxykinase</shortName>
        <shortName evidence="10">PEPCK</shortName>
        <ecNumber evidence="3 10">4.1.1.49</ecNumber>
    </recommendedName>
</protein>
<keyword evidence="4 10" id="KW-0312">Gluconeogenesis</keyword>
<dbReference type="Gene3D" id="2.170.8.10">
    <property type="entry name" value="Phosphoenolpyruvate Carboxykinase, domain 2"/>
    <property type="match status" value="1"/>
</dbReference>
<evidence type="ECO:0000313" key="11">
    <source>
        <dbReference type="EMBL" id="OGK55758.1"/>
    </source>
</evidence>
<organism evidence="11 12">
    <name type="scientific">Candidatus Roizmanbacteria bacterium RIFCSPLOWO2_02_FULL_38_10</name>
    <dbReference type="NCBI Taxonomy" id="1802074"/>
    <lineage>
        <taxon>Bacteria</taxon>
        <taxon>Candidatus Roizmaniibacteriota</taxon>
    </lineage>
</organism>
<comment type="cofactor">
    <cofactor evidence="10">
        <name>Mn(2+)</name>
        <dbReference type="ChEBI" id="CHEBI:29035"/>
    </cofactor>
    <text evidence="10">Binds 1 Mn(2+) ion per subunit.</text>
</comment>
<dbReference type="InterPro" id="IPR001272">
    <property type="entry name" value="PEP_carboxykinase_ATP"/>
</dbReference>
<keyword evidence="10" id="KW-0479">Metal-binding</keyword>
<dbReference type="GO" id="GO:0005524">
    <property type="term" value="F:ATP binding"/>
    <property type="evidence" value="ECO:0007669"/>
    <property type="project" value="UniProtKB-UniRule"/>
</dbReference>
<dbReference type="Gene3D" id="3.90.228.20">
    <property type="match status" value="1"/>
</dbReference>
<feature type="binding site" evidence="10">
    <location>
        <position position="194"/>
    </location>
    <ligand>
        <name>ATP</name>
        <dbReference type="ChEBI" id="CHEBI:30616"/>
    </ligand>
</feature>
<evidence type="ECO:0000256" key="8">
    <source>
        <dbReference type="ARBA" id="ARBA00023239"/>
    </source>
</evidence>
<dbReference type="InterPro" id="IPR015994">
    <property type="entry name" value="PEPCK_ATP_CS"/>
</dbReference>
<dbReference type="Proteomes" id="UP000176376">
    <property type="component" value="Unassembled WGS sequence"/>
</dbReference>
<comment type="subcellular location">
    <subcellularLocation>
        <location evidence="10">Cytoplasm</location>
    </subcellularLocation>
</comment>
<dbReference type="Pfam" id="PF01293">
    <property type="entry name" value="PEPCK_ATP"/>
    <property type="match status" value="1"/>
</dbReference>
<dbReference type="GO" id="GO:0005829">
    <property type="term" value="C:cytosol"/>
    <property type="evidence" value="ECO:0007669"/>
    <property type="project" value="TreeGrafter"/>
</dbReference>
<comment type="catalytic activity">
    <reaction evidence="9 10">
        <text>oxaloacetate + ATP = phosphoenolpyruvate + ADP + CO2</text>
        <dbReference type="Rhea" id="RHEA:18617"/>
        <dbReference type="ChEBI" id="CHEBI:16452"/>
        <dbReference type="ChEBI" id="CHEBI:16526"/>
        <dbReference type="ChEBI" id="CHEBI:30616"/>
        <dbReference type="ChEBI" id="CHEBI:58702"/>
        <dbReference type="ChEBI" id="CHEBI:456216"/>
        <dbReference type="EC" id="4.1.1.49"/>
    </reaction>
</comment>
<dbReference type="GO" id="GO:0006094">
    <property type="term" value="P:gluconeogenesis"/>
    <property type="evidence" value="ECO:0007669"/>
    <property type="project" value="UniProtKB-UniRule"/>
</dbReference>
<keyword evidence="6 10" id="KW-0210">Decarboxylase</keyword>
<dbReference type="UniPathway" id="UPA00138"/>
<dbReference type="SUPFAM" id="SSF53795">
    <property type="entry name" value="PEP carboxykinase-like"/>
    <property type="match status" value="1"/>
</dbReference>
<dbReference type="Gene3D" id="3.40.449.10">
    <property type="entry name" value="Phosphoenolpyruvate Carboxykinase, domain 1"/>
    <property type="match status" value="1"/>
</dbReference>
<feature type="binding site" evidence="10">
    <location>
        <position position="194"/>
    </location>
    <ligand>
        <name>Mn(2+)</name>
        <dbReference type="ChEBI" id="CHEBI:29035"/>
    </ligand>
</feature>
<feature type="binding site" evidence="10">
    <location>
        <position position="188"/>
    </location>
    <ligand>
        <name>substrate</name>
    </ligand>
</feature>
<keyword evidence="11" id="KW-0418">Kinase</keyword>
<evidence type="ECO:0000256" key="2">
    <source>
        <dbReference type="ARBA" id="ARBA00006052"/>
    </source>
</evidence>
<feature type="binding site" evidence="10">
    <location>
        <position position="52"/>
    </location>
    <ligand>
        <name>substrate</name>
    </ligand>
</feature>
<dbReference type="PROSITE" id="PS00532">
    <property type="entry name" value="PEPCK_ATP"/>
    <property type="match status" value="1"/>
</dbReference>
<dbReference type="SUPFAM" id="SSF68923">
    <property type="entry name" value="PEP carboxykinase N-terminal domain"/>
    <property type="match status" value="1"/>
</dbReference>
<dbReference type="GO" id="GO:0004612">
    <property type="term" value="F:phosphoenolpyruvate carboxykinase (ATP) activity"/>
    <property type="evidence" value="ECO:0007669"/>
    <property type="project" value="UniProtKB-UniRule"/>
</dbReference>
<evidence type="ECO:0000313" key="12">
    <source>
        <dbReference type="Proteomes" id="UP000176376"/>
    </source>
</evidence>
<dbReference type="EMBL" id="MGAY01000054">
    <property type="protein sequence ID" value="OGK55758.1"/>
    <property type="molecule type" value="Genomic_DNA"/>
</dbReference>
<dbReference type="PANTHER" id="PTHR30031">
    <property type="entry name" value="PHOSPHOENOLPYRUVATE CARBOXYKINASE ATP"/>
    <property type="match status" value="1"/>
</dbReference>
<dbReference type="AlphaFoldDB" id="A0A1F7JJG8"/>
<comment type="caution">
    <text evidence="11">The sequence shown here is derived from an EMBL/GenBank/DDBJ whole genome shotgun (WGS) entry which is preliminary data.</text>
</comment>
<evidence type="ECO:0000256" key="1">
    <source>
        <dbReference type="ARBA" id="ARBA00004742"/>
    </source>
</evidence>
<evidence type="ECO:0000256" key="6">
    <source>
        <dbReference type="ARBA" id="ARBA00022793"/>
    </source>
</evidence>
<keyword evidence="11" id="KW-0808">Transferase</keyword>
<evidence type="ECO:0000256" key="4">
    <source>
        <dbReference type="ARBA" id="ARBA00022432"/>
    </source>
</evidence>
<keyword evidence="5 10" id="KW-0547">Nucleotide-binding</keyword>
<proteinExistence type="inferred from homology"/>
<evidence type="ECO:0000256" key="10">
    <source>
        <dbReference type="HAMAP-Rule" id="MF_00453"/>
    </source>
</evidence>
<gene>
    <name evidence="10" type="primary">pckA</name>
    <name evidence="11" type="ORF">A3J15_03750</name>
</gene>
<sequence length="522" mass="58441">MKNLKAHNIHPKGHVHKNLQAEDLIKRSIARKEGIQSKVKALVVNTGKYTGRSPNDRFIVDLESIHNKIDWGSINVPIADKYFQKLYKKITDFFSAQNELFIFDGFAGADDKYKLQVRVVSEYAYASLFSTHLFRRPNLGQLKKHKPQLTVMVAPSVLANPEIDGTNSEAFIILNLEKMIVLIGGSKYAGEIKKSVFTIMNYLLPGKNVFPMHCSANTDADGNTALFFGLSGTGKTTLSADPGRFLIGDDEHGWSENGVFNFEGGCYAKCIDLKRENEPQIWNAIRQGSLVENVVTKRNGEFDFTDRSLTENTRAAYPLHYIENAVLSGIGKHPKHVIFLTADAYGVLPPVAKLDEQAAMYHFISGYTSKLAGTERGIKEPIAVFSTCFGAPFMPLPSVVYAKLLKKYLLKYKAKVYYVNTGWSGGSYGVGKRISIKDTRQIITAILENKIDQYGYDKSNVFNLNIPNKIDGLDSRILRPQSLWEKSGQYDRQAKKLVSLFNKNIKKFSDIPDKVIKSGPQT</sequence>